<name>A0A0R1VZP7_9LACO</name>
<dbReference type="PANTHER" id="PTHR46797:SF23">
    <property type="entry name" value="HTH-TYPE TRANSCRIPTIONAL REGULATOR SUTR"/>
    <property type="match status" value="1"/>
</dbReference>
<dbReference type="CDD" id="cd02209">
    <property type="entry name" value="cupin_XRE_C"/>
    <property type="match status" value="1"/>
</dbReference>
<evidence type="ECO:0000256" key="3">
    <source>
        <dbReference type="ARBA" id="ARBA00023163"/>
    </source>
</evidence>
<dbReference type="GO" id="GO:0003700">
    <property type="term" value="F:DNA-binding transcription factor activity"/>
    <property type="evidence" value="ECO:0007669"/>
    <property type="project" value="TreeGrafter"/>
</dbReference>
<dbReference type="InterPro" id="IPR001387">
    <property type="entry name" value="Cro/C1-type_HTH"/>
</dbReference>
<sequence length="210" mass="23441">MNINGILIHFSSYVNTTWGLFSMDIGAIVSANLKHIRSEKGFSLTKLSELSGVSKGMLSQIENNGTSPTINTIWKICAGLNVPYTALLEGRVEVSRVIRRSETNQQKSADGHYRIYGYYPDSAHRNFELFQMELDQGDDYKSTGHSKVNHTGHSEEYVMVLAGQLTLEVTGEKLILNKDDATRFDSTGNHTYRNTGTGILKTVIINFYPV</sequence>
<feature type="domain" description="HTH cro/C1-type" evidence="4">
    <location>
        <begin position="33"/>
        <end position="87"/>
    </location>
</feature>
<dbReference type="PANTHER" id="PTHR46797">
    <property type="entry name" value="HTH-TYPE TRANSCRIPTIONAL REGULATOR"/>
    <property type="match status" value="1"/>
</dbReference>
<dbReference type="Pfam" id="PF01381">
    <property type="entry name" value="HTH_3"/>
    <property type="match status" value="1"/>
</dbReference>
<dbReference type="InterPro" id="IPR010982">
    <property type="entry name" value="Lambda_DNA-bd_dom_sf"/>
</dbReference>
<dbReference type="CDD" id="cd00093">
    <property type="entry name" value="HTH_XRE"/>
    <property type="match status" value="1"/>
</dbReference>
<dbReference type="InterPro" id="IPR013096">
    <property type="entry name" value="Cupin_2"/>
</dbReference>
<dbReference type="GO" id="GO:0005829">
    <property type="term" value="C:cytosol"/>
    <property type="evidence" value="ECO:0007669"/>
    <property type="project" value="TreeGrafter"/>
</dbReference>
<evidence type="ECO:0000313" key="5">
    <source>
        <dbReference type="EMBL" id="KRM11104.1"/>
    </source>
</evidence>
<dbReference type="InterPro" id="IPR050807">
    <property type="entry name" value="TransReg_Diox_bact_type"/>
</dbReference>
<dbReference type="GO" id="GO:0003677">
    <property type="term" value="F:DNA binding"/>
    <property type="evidence" value="ECO:0007669"/>
    <property type="project" value="UniProtKB-KW"/>
</dbReference>
<keyword evidence="6" id="KW-1185">Reference proteome</keyword>
<dbReference type="Pfam" id="PF07883">
    <property type="entry name" value="Cupin_2"/>
    <property type="match status" value="1"/>
</dbReference>
<evidence type="ECO:0000259" key="4">
    <source>
        <dbReference type="PROSITE" id="PS50943"/>
    </source>
</evidence>
<dbReference type="PROSITE" id="PS50943">
    <property type="entry name" value="HTH_CROC1"/>
    <property type="match status" value="1"/>
</dbReference>
<evidence type="ECO:0000256" key="2">
    <source>
        <dbReference type="ARBA" id="ARBA00023125"/>
    </source>
</evidence>
<accession>A0A0R1VZP7</accession>
<evidence type="ECO:0000256" key="1">
    <source>
        <dbReference type="ARBA" id="ARBA00023015"/>
    </source>
</evidence>
<dbReference type="SUPFAM" id="SSF51182">
    <property type="entry name" value="RmlC-like cupins"/>
    <property type="match status" value="1"/>
</dbReference>
<proteinExistence type="predicted"/>
<dbReference type="SUPFAM" id="SSF47413">
    <property type="entry name" value="lambda repressor-like DNA-binding domains"/>
    <property type="match status" value="1"/>
</dbReference>
<dbReference type="Proteomes" id="UP000051966">
    <property type="component" value="Unassembled WGS sequence"/>
</dbReference>
<comment type="caution">
    <text evidence="5">The sequence shown here is derived from an EMBL/GenBank/DDBJ whole genome shotgun (WGS) entry which is preliminary data.</text>
</comment>
<keyword evidence="2" id="KW-0238">DNA-binding</keyword>
<evidence type="ECO:0000313" key="6">
    <source>
        <dbReference type="Proteomes" id="UP000051966"/>
    </source>
</evidence>
<dbReference type="Gene3D" id="1.10.260.40">
    <property type="entry name" value="lambda repressor-like DNA-binding domains"/>
    <property type="match status" value="1"/>
</dbReference>
<dbReference type="InterPro" id="IPR011051">
    <property type="entry name" value="RmlC_Cupin_sf"/>
</dbReference>
<gene>
    <name evidence="5" type="ORF">FD41_GL001712</name>
</gene>
<dbReference type="AlphaFoldDB" id="A0A0R1VZP7"/>
<dbReference type="SMART" id="SM00530">
    <property type="entry name" value="HTH_XRE"/>
    <property type="match status" value="1"/>
</dbReference>
<dbReference type="InterPro" id="IPR014710">
    <property type="entry name" value="RmlC-like_jellyroll"/>
</dbReference>
<keyword evidence="3" id="KW-0804">Transcription</keyword>
<dbReference type="PATRIC" id="fig|1423743.5.peg.1770"/>
<keyword evidence="1" id="KW-0805">Transcription regulation</keyword>
<dbReference type="EMBL" id="AZFY01000026">
    <property type="protein sequence ID" value="KRM11104.1"/>
    <property type="molecule type" value="Genomic_DNA"/>
</dbReference>
<reference evidence="5 6" key="1">
    <citation type="journal article" date="2015" name="Genome Announc.">
        <title>Expanding the biotechnology potential of lactobacilli through comparative genomics of 213 strains and associated genera.</title>
        <authorList>
            <person name="Sun Z."/>
            <person name="Harris H.M."/>
            <person name="McCann A."/>
            <person name="Guo C."/>
            <person name="Argimon S."/>
            <person name="Zhang W."/>
            <person name="Yang X."/>
            <person name="Jeffery I.B."/>
            <person name="Cooney J.C."/>
            <person name="Kagawa T.F."/>
            <person name="Liu W."/>
            <person name="Song Y."/>
            <person name="Salvetti E."/>
            <person name="Wrobel A."/>
            <person name="Rasinkangas P."/>
            <person name="Parkhill J."/>
            <person name="Rea M.C."/>
            <person name="O'Sullivan O."/>
            <person name="Ritari J."/>
            <person name="Douillard F.P."/>
            <person name="Paul Ross R."/>
            <person name="Yang R."/>
            <person name="Briner A.E."/>
            <person name="Felis G.E."/>
            <person name="de Vos W.M."/>
            <person name="Barrangou R."/>
            <person name="Klaenhammer T.R."/>
            <person name="Caufield P.W."/>
            <person name="Cui Y."/>
            <person name="Zhang H."/>
            <person name="O'Toole P.W."/>
        </authorList>
    </citation>
    <scope>NUCLEOTIDE SEQUENCE [LARGE SCALE GENOMIC DNA]</scope>
    <source>
        <strain evidence="5 6">DSM 18382</strain>
    </source>
</reference>
<organism evidence="5 6">
    <name type="scientific">Lentilactobacillus farraginis DSM 18382 = JCM 14108</name>
    <dbReference type="NCBI Taxonomy" id="1423743"/>
    <lineage>
        <taxon>Bacteria</taxon>
        <taxon>Bacillati</taxon>
        <taxon>Bacillota</taxon>
        <taxon>Bacilli</taxon>
        <taxon>Lactobacillales</taxon>
        <taxon>Lactobacillaceae</taxon>
        <taxon>Lentilactobacillus</taxon>
    </lineage>
</organism>
<protein>
    <submittedName>
        <fullName evidence="5">Transcriptional regulator</fullName>
    </submittedName>
</protein>
<dbReference type="Gene3D" id="2.60.120.10">
    <property type="entry name" value="Jelly Rolls"/>
    <property type="match status" value="1"/>
</dbReference>